<keyword evidence="2" id="KW-1185">Reference proteome</keyword>
<evidence type="ECO:0000313" key="2">
    <source>
        <dbReference type="Proteomes" id="UP000092650"/>
    </source>
</evidence>
<protein>
    <recommendedName>
        <fullName evidence="3">GrpB family protein</fullName>
    </recommendedName>
</protein>
<organism evidence="1 2">
    <name type="scientific">Planococcus plakortidis</name>
    <dbReference type="NCBI Taxonomy" id="1038856"/>
    <lineage>
        <taxon>Bacteria</taxon>
        <taxon>Bacillati</taxon>
        <taxon>Bacillota</taxon>
        <taxon>Bacilli</taxon>
        <taxon>Bacillales</taxon>
        <taxon>Caryophanaceae</taxon>
        <taxon>Planococcus</taxon>
    </lineage>
</organism>
<reference evidence="1" key="1">
    <citation type="submission" date="2016-10" db="EMBL/GenBank/DDBJ databases">
        <authorList>
            <person name="See-Too W.S."/>
        </authorList>
    </citation>
    <scope>NUCLEOTIDE SEQUENCE [LARGE SCALE GENOMIC DNA]</scope>
    <source>
        <strain evidence="1">DSM 23997</strain>
    </source>
</reference>
<evidence type="ECO:0008006" key="3">
    <source>
        <dbReference type="Google" id="ProtNLM"/>
    </source>
</evidence>
<dbReference type="RefSeq" id="WP_068871825.1">
    <property type="nucleotide sequence ID" value="NZ_CP016539.2"/>
</dbReference>
<dbReference type="OrthoDB" id="9799092at2"/>
<dbReference type="STRING" id="1038856.BBI15_13760"/>
<gene>
    <name evidence="1" type="ORF">BBI15_13760</name>
</gene>
<dbReference type="Pfam" id="PF04229">
    <property type="entry name" value="GrpB"/>
    <property type="match status" value="1"/>
</dbReference>
<dbReference type="PANTHER" id="PTHR34822:SF1">
    <property type="entry name" value="GRPB FAMILY PROTEIN"/>
    <property type="match status" value="1"/>
</dbReference>
<dbReference type="PANTHER" id="PTHR34822">
    <property type="entry name" value="GRPB DOMAIN PROTEIN (AFU_ORTHOLOGUE AFUA_1G01530)"/>
    <property type="match status" value="1"/>
</dbReference>
<dbReference type="InterPro" id="IPR007344">
    <property type="entry name" value="GrpB/CoaE"/>
</dbReference>
<dbReference type="EMBL" id="CP016539">
    <property type="protein sequence ID" value="ANU21176.1"/>
    <property type="molecule type" value="Genomic_DNA"/>
</dbReference>
<evidence type="ECO:0000313" key="1">
    <source>
        <dbReference type="EMBL" id="ANU21176.1"/>
    </source>
</evidence>
<dbReference type="InterPro" id="IPR043519">
    <property type="entry name" value="NT_sf"/>
</dbReference>
<dbReference type="AlphaFoldDB" id="A0A1C7EBU6"/>
<dbReference type="Gene3D" id="3.30.460.10">
    <property type="entry name" value="Beta Polymerase, domain 2"/>
    <property type="match status" value="1"/>
</dbReference>
<accession>A0A1C7EBU6</accession>
<dbReference type="Proteomes" id="UP000092650">
    <property type="component" value="Chromosome"/>
</dbReference>
<name>A0A1C7EBU6_9BACL</name>
<dbReference type="SUPFAM" id="SSF81301">
    <property type="entry name" value="Nucleotidyltransferase"/>
    <property type="match status" value="1"/>
</dbReference>
<dbReference type="KEGG" id="ppla:BBI15_13760"/>
<sequence length="168" mass="18880">MRKVIVEPYNSGWPVAFDNAAAEICGLLEGVCLDVKHIGSTAVPGLAAKPILDLLVIVSDIGAVDRFEEAFLKLGYRAKGENGLPRRRYFERGGNERTHHVHCYEQGDPEIVRHLAFRDFLRANPQIAGAYGELKISLAERYPWDIEQYIKGKQAMVQEIEKRAMGEI</sequence>
<proteinExistence type="predicted"/>